<dbReference type="HOGENOM" id="CLU_017779_9_2_9"/>
<name>E6LEF1_ENTI1</name>
<comment type="cofactor">
    <cofactor evidence="1">
        <name>FAD</name>
        <dbReference type="ChEBI" id="CHEBI:57692"/>
    </cofactor>
</comment>
<dbReference type="Pfam" id="PF01565">
    <property type="entry name" value="FAD_binding_4"/>
    <property type="match status" value="1"/>
</dbReference>
<dbReference type="PATRIC" id="fig|888064.11.peg.1210"/>
<keyword evidence="3" id="KW-0274">FAD</keyword>
<evidence type="ECO:0000313" key="6">
    <source>
        <dbReference type="EMBL" id="EFU74440.1"/>
    </source>
</evidence>
<evidence type="ECO:0000259" key="5">
    <source>
        <dbReference type="PROSITE" id="PS51387"/>
    </source>
</evidence>
<sequence length="445" mass="48934">MNDTHTVPEKYITHRVTGEKGRAAKIAFPETEAAIADYLKQAAAQKQSVITVGASTGLTGATFPQTGEWLLSLEHYRNILALDEETLTLHVQSGVTLAEIQDYLEPTPYFYAPDPGSKQATIGGTAATNAGGMRAVKYGVTRENIRSMVVFLADGSKLAVGSLNNKDSSGYDLKDLFIGSEGTLGVITELGLKLRPKPAAKVSVVIGFEQLDDLAPVVYQILGSSLQPAALEFFDREAIRYAERFLAEDFLEIEGECFLLLTLDGSDEESVAQQLTQLSDASAKMKKQSFQPLREEQAQRIWRLRGAIGAGIEHVTQQEPLDVVVPINQITATIKRLRVVCLQSNLRAVFFGHAGDGNIHICLLREGLPQEEWEERLAVVLHQIYQEVAKRGGLPSAEHGIGLLKKPYFKEAIDPVKLQVMRQLKQALDPQNRLNPGKIFDITDK</sequence>
<evidence type="ECO:0000313" key="7">
    <source>
        <dbReference type="Proteomes" id="UP000010296"/>
    </source>
</evidence>
<dbReference type="GeneID" id="302706227"/>
<dbReference type="Pfam" id="PF02913">
    <property type="entry name" value="FAD-oxidase_C"/>
    <property type="match status" value="1"/>
</dbReference>
<dbReference type="SUPFAM" id="SSF56176">
    <property type="entry name" value="FAD-binding/transporter-associated domain-like"/>
    <property type="match status" value="1"/>
</dbReference>
<dbReference type="OrthoDB" id="9767256at2"/>
<organism evidence="6 7">
    <name type="scientific">Enterococcus italicus (strain DSM 15952 / CCUG 50447 / LMG 22039 / TP 1.5)</name>
    <dbReference type="NCBI Taxonomy" id="888064"/>
    <lineage>
        <taxon>Bacteria</taxon>
        <taxon>Bacillati</taxon>
        <taxon>Bacillota</taxon>
        <taxon>Bacilli</taxon>
        <taxon>Lactobacillales</taxon>
        <taxon>Enterococcaceae</taxon>
        <taxon>Enterococcus</taxon>
    </lineage>
</organism>
<dbReference type="PANTHER" id="PTHR42934:SF2">
    <property type="entry name" value="GLYCOLATE OXIDASE SUBUNIT GLCD"/>
    <property type="match status" value="1"/>
</dbReference>
<dbReference type="Gene3D" id="3.30.465.10">
    <property type="match status" value="1"/>
</dbReference>
<dbReference type="GO" id="GO:0071949">
    <property type="term" value="F:FAD binding"/>
    <property type="evidence" value="ECO:0007669"/>
    <property type="project" value="InterPro"/>
</dbReference>
<feature type="domain" description="FAD-binding PCMH-type" evidence="5">
    <location>
        <begin position="19"/>
        <end position="197"/>
    </location>
</feature>
<dbReference type="FunFam" id="1.10.45.10:FF:000001">
    <property type="entry name" value="D-lactate dehydrogenase mitochondrial"/>
    <property type="match status" value="1"/>
</dbReference>
<dbReference type="RefSeq" id="WP_007207762.1">
    <property type="nucleotide sequence ID" value="NZ_GL622241.1"/>
</dbReference>
<keyword evidence="2" id="KW-0285">Flavoprotein</keyword>
<evidence type="ECO:0000256" key="4">
    <source>
        <dbReference type="ARBA" id="ARBA00023002"/>
    </source>
</evidence>
<dbReference type="InterPro" id="IPR036318">
    <property type="entry name" value="FAD-bd_PCMH-like_sf"/>
</dbReference>
<dbReference type="AlphaFoldDB" id="E6LEF1"/>
<comment type="caution">
    <text evidence="6">The sequence shown here is derived from an EMBL/GenBank/DDBJ whole genome shotgun (WGS) entry which is preliminary data.</text>
</comment>
<dbReference type="InterPro" id="IPR016164">
    <property type="entry name" value="FAD-linked_Oxase-like_C"/>
</dbReference>
<accession>E6LEF1</accession>
<dbReference type="eggNOG" id="COG0277">
    <property type="taxonomic scope" value="Bacteria"/>
</dbReference>
<dbReference type="EMBL" id="AEPV01000026">
    <property type="protein sequence ID" value="EFU74440.1"/>
    <property type="molecule type" value="Genomic_DNA"/>
</dbReference>
<proteinExistence type="predicted"/>
<reference evidence="6 7" key="1">
    <citation type="submission" date="2010-12" db="EMBL/GenBank/DDBJ databases">
        <authorList>
            <person name="Muzny D."/>
            <person name="Qin X."/>
            <person name="Deng J."/>
            <person name="Jiang H."/>
            <person name="Liu Y."/>
            <person name="Qu J."/>
            <person name="Song X.-Z."/>
            <person name="Zhang L."/>
            <person name="Thornton R."/>
            <person name="Coyle M."/>
            <person name="Francisco L."/>
            <person name="Jackson L."/>
            <person name="Javaid M."/>
            <person name="Korchina V."/>
            <person name="Kovar C."/>
            <person name="Mata R."/>
            <person name="Mathew T."/>
            <person name="Ngo R."/>
            <person name="Nguyen L."/>
            <person name="Nguyen N."/>
            <person name="Okwuonu G."/>
            <person name="Ongeri F."/>
            <person name="Pham C."/>
            <person name="Simmons D."/>
            <person name="Wilczek-Boney K."/>
            <person name="Hale W."/>
            <person name="Jakkamsetti A."/>
            <person name="Pham P."/>
            <person name="Ruth R."/>
            <person name="San Lucas F."/>
            <person name="Warren J."/>
            <person name="Zhang J."/>
            <person name="Zhao Z."/>
            <person name="Zhou C."/>
            <person name="Zhu D."/>
            <person name="Lee S."/>
            <person name="Bess C."/>
            <person name="Blankenburg K."/>
            <person name="Forbes L."/>
            <person name="Fu Q."/>
            <person name="Gubbala S."/>
            <person name="Hirani K."/>
            <person name="Jayaseelan J.C."/>
            <person name="Lara F."/>
            <person name="Munidasa M."/>
            <person name="Palculict T."/>
            <person name="Patil S."/>
            <person name="Pu L.-L."/>
            <person name="Saada N."/>
            <person name="Tang L."/>
            <person name="Weissenberger G."/>
            <person name="Zhu Y."/>
            <person name="Hemphill L."/>
            <person name="Shang Y."/>
            <person name="Youmans B."/>
            <person name="Ayvaz T."/>
            <person name="Ross M."/>
            <person name="Santibanez J."/>
            <person name="Aqrawi P."/>
            <person name="Gross S."/>
            <person name="Joshi V."/>
            <person name="Fowler G."/>
            <person name="Nazareth L."/>
            <person name="Reid J."/>
            <person name="Worley K."/>
            <person name="Petrosino J."/>
            <person name="Highlander S."/>
            <person name="Gibbs R."/>
        </authorList>
    </citation>
    <scope>NUCLEOTIDE SEQUENCE [LARGE SCALE GENOMIC DNA]</scope>
    <source>
        <strain evidence="7">DSM 15952 / CCUG 50447 / LMG 22039 / TP 1.5</strain>
    </source>
</reference>
<keyword evidence="7" id="KW-1185">Reference proteome</keyword>
<dbReference type="Gene3D" id="1.10.45.10">
    <property type="entry name" value="Vanillyl-alcohol Oxidase, Chain A, domain 4"/>
    <property type="match status" value="1"/>
</dbReference>
<dbReference type="SUPFAM" id="SSF55103">
    <property type="entry name" value="FAD-linked oxidases, C-terminal domain"/>
    <property type="match status" value="1"/>
</dbReference>
<dbReference type="InterPro" id="IPR016169">
    <property type="entry name" value="FAD-bd_PCMH_sub2"/>
</dbReference>
<dbReference type="Gene3D" id="3.30.70.2740">
    <property type="match status" value="1"/>
</dbReference>
<dbReference type="PROSITE" id="PS51387">
    <property type="entry name" value="FAD_PCMH"/>
    <property type="match status" value="1"/>
</dbReference>
<dbReference type="GO" id="GO:0016491">
    <property type="term" value="F:oxidoreductase activity"/>
    <property type="evidence" value="ECO:0007669"/>
    <property type="project" value="UniProtKB-KW"/>
</dbReference>
<dbReference type="InterPro" id="IPR004113">
    <property type="entry name" value="FAD-bd_oxidored_4_C"/>
</dbReference>
<dbReference type="InterPro" id="IPR051914">
    <property type="entry name" value="FAD-linked_OxidoTrans_Type4"/>
</dbReference>
<evidence type="ECO:0000256" key="2">
    <source>
        <dbReference type="ARBA" id="ARBA00022630"/>
    </source>
</evidence>
<keyword evidence="4" id="KW-0560">Oxidoreductase</keyword>
<dbReference type="InterPro" id="IPR016166">
    <property type="entry name" value="FAD-bd_PCMH"/>
</dbReference>
<dbReference type="Proteomes" id="UP000010296">
    <property type="component" value="Unassembled WGS sequence"/>
</dbReference>
<dbReference type="InterPro" id="IPR006094">
    <property type="entry name" value="Oxid_FAD_bind_N"/>
</dbReference>
<dbReference type="PANTHER" id="PTHR42934">
    <property type="entry name" value="GLYCOLATE OXIDASE SUBUNIT GLCD"/>
    <property type="match status" value="1"/>
</dbReference>
<dbReference type="InterPro" id="IPR016171">
    <property type="entry name" value="Vanillyl_alc_oxidase_C-sub2"/>
</dbReference>
<evidence type="ECO:0000256" key="3">
    <source>
        <dbReference type="ARBA" id="ARBA00022827"/>
    </source>
</evidence>
<dbReference type="STRING" id="888064.HMPREF9088_0741"/>
<evidence type="ECO:0000256" key="1">
    <source>
        <dbReference type="ARBA" id="ARBA00001974"/>
    </source>
</evidence>
<gene>
    <name evidence="6" type="ORF">HMPREF9088_0741</name>
</gene>
<protein>
    <submittedName>
        <fullName evidence="6">Putative glycolate oxidase, subunit GlcD</fullName>
    </submittedName>
</protein>